<reference evidence="2" key="1">
    <citation type="submission" date="2020-09" db="EMBL/GenBank/DDBJ databases">
        <title>Whole genome shotgun sequence of Streptomyces cinnamonensis NBRC 15873.</title>
        <authorList>
            <person name="Komaki H."/>
            <person name="Tamura T."/>
        </authorList>
    </citation>
    <scope>NUCLEOTIDE SEQUENCE [LARGE SCALE GENOMIC DNA]</scope>
    <source>
        <strain evidence="2">NBRC 15873</strain>
    </source>
</reference>
<organism evidence="1 2">
    <name type="scientific">Streptomyces virginiae</name>
    <name type="common">Streptomyces cinnamonensis</name>
    <dbReference type="NCBI Taxonomy" id="1961"/>
    <lineage>
        <taxon>Bacteria</taxon>
        <taxon>Bacillati</taxon>
        <taxon>Actinomycetota</taxon>
        <taxon>Actinomycetes</taxon>
        <taxon>Kitasatosporales</taxon>
        <taxon>Streptomycetaceae</taxon>
        <taxon>Streptomyces</taxon>
    </lineage>
</organism>
<protein>
    <submittedName>
        <fullName evidence="1">Uncharacterized protein</fullName>
    </submittedName>
</protein>
<name>A0ABQ3NNX6_STRVG</name>
<evidence type="ECO:0000313" key="1">
    <source>
        <dbReference type="EMBL" id="GHI14497.1"/>
    </source>
</evidence>
<gene>
    <name evidence="1" type="ORF">Scinn_39600</name>
</gene>
<keyword evidence="2" id="KW-1185">Reference proteome</keyword>
<dbReference type="Proteomes" id="UP000660554">
    <property type="component" value="Unassembled WGS sequence"/>
</dbReference>
<sequence length="60" mass="6376">MREEELAHQAVVTGGGELAPHPQGQGLLMLGWAMVAVRIRAVTRSGWRAAARMAIGPPSE</sequence>
<dbReference type="EMBL" id="BNDV01000008">
    <property type="protein sequence ID" value="GHI14497.1"/>
    <property type="molecule type" value="Genomic_DNA"/>
</dbReference>
<accession>A0ABQ3NNX6</accession>
<evidence type="ECO:0000313" key="2">
    <source>
        <dbReference type="Proteomes" id="UP000660554"/>
    </source>
</evidence>
<proteinExistence type="predicted"/>
<comment type="caution">
    <text evidence="1">The sequence shown here is derived from an EMBL/GenBank/DDBJ whole genome shotgun (WGS) entry which is preliminary data.</text>
</comment>